<keyword evidence="3" id="KW-1185">Reference proteome</keyword>
<dbReference type="AlphaFoldDB" id="A0A811UNS2"/>
<accession>A0A811UNS2</accession>
<name>A0A811UNS2_CERCA</name>
<evidence type="ECO:0000313" key="2">
    <source>
        <dbReference type="EMBL" id="CAD7000404.1"/>
    </source>
</evidence>
<evidence type="ECO:0000313" key="3">
    <source>
        <dbReference type="Proteomes" id="UP000606786"/>
    </source>
</evidence>
<protein>
    <submittedName>
        <fullName evidence="2">(Mediterranean fruit fly) hypothetical protein</fullName>
    </submittedName>
</protein>
<evidence type="ECO:0000256" key="1">
    <source>
        <dbReference type="SAM" id="MobiDB-lite"/>
    </source>
</evidence>
<reference evidence="2" key="1">
    <citation type="submission" date="2020-11" db="EMBL/GenBank/DDBJ databases">
        <authorList>
            <person name="Whitehead M."/>
        </authorList>
    </citation>
    <scope>NUCLEOTIDE SEQUENCE</scope>
    <source>
        <strain evidence="2">EGII</strain>
    </source>
</reference>
<feature type="region of interest" description="Disordered" evidence="1">
    <location>
        <begin position="43"/>
        <end position="74"/>
    </location>
</feature>
<dbReference type="Proteomes" id="UP000606786">
    <property type="component" value="Unassembled WGS sequence"/>
</dbReference>
<dbReference type="EMBL" id="CAJHJT010000012">
    <property type="protein sequence ID" value="CAD7000404.1"/>
    <property type="molecule type" value="Genomic_DNA"/>
</dbReference>
<organism evidence="2 3">
    <name type="scientific">Ceratitis capitata</name>
    <name type="common">Mediterranean fruit fly</name>
    <name type="synonym">Tephritis capitata</name>
    <dbReference type="NCBI Taxonomy" id="7213"/>
    <lineage>
        <taxon>Eukaryota</taxon>
        <taxon>Metazoa</taxon>
        <taxon>Ecdysozoa</taxon>
        <taxon>Arthropoda</taxon>
        <taxon>Hexapoda</taxon>
        <taxon>Insecta</taxon>
        <taxon>Pterygota</taxon>
        <taxon>Neoptera</taxon>
        <taxon>Endopterygota</taxon>
        <taxon>Diptera</taxon>
        <taxon>Brachycera</taxon>
        <taxon>Muscomorpha</taxon>
        <taxon>Tephritoidea</taxon>
        <taxon>Tephritidae</taxon>
        <taxon>Ceratitis</taxon>
        <taxon>Ceratitis</taxon>
    </lineage>
</organism>
<feature type="non-terminal residue" evidence="2">
    <location>
        <position position="193"/>
    </location>
</feature>
<sequence length="193" mass="21879">KPRKLFLSPHGLYFSHRTALDRYDDCNIILTLKHHKATTSISSSNIKQLKRKTRTENTNNNSGGATKECQSGVRTCRQGDRKTAEIARQHKSVGFTKPLKLFHTYQHSKQHPNEQRRSKETTGSWHFGNAVEALKCDTLPYSNDTLNSPPAQQLAAYLSSLTKNKIKIRKCPMCLDIVSKAVKWRALKFVGSL</sequence>
<feature type="compositionally biased region" description="Polar residues" evidence="1">
    <location>
        <begin position="62"/>
        <end position="73"/>
    </location>
</feature>
<proteinExistence type="predicted"/>
<gene>
    <name evidence="2" type="ORF">CCAP1982_LOCUS8879</name>
</gene>
<comment type="caution">
    <text evidence="2">The sequence shown here is derived from an EMBL/GenBank/DDBJ whole genome shotgun (WGS) entry which is preliminary data.</text>
</comment>